<organism evidence="9">
    <name type="scientific">Paramoeba aestuarina</name>
    <dbReference type="NCBI Taxonomy" id="180227"/>
    <lineage>
        <taxon>Eukaryota</taxon>
        <taxon>Amoebozoa</taxon>
        <taxon>Discosea</taxon>
        <taxon>Flabellinia</taxon>
        <taxon>Dactylopodida</taxon>
        <taxon>Paramoebidae</taxon>
        <taxon>Paramoeba</taxon>
    </lineage>
</organism>
<dbReference type="EMBL" id="HBKR01020195">
    <property type="protein sequence ID" value="CAE2309413.1"/>
    <property type="molecule type" value="Transcribed_RNA"/>
</dbReference>
<comment type="subcellular location">
    <subcellularLocation>
        <location evidence="1">Membrane</location>
        <topology evidence="1">Multi-pass membrane protein</topology>
    </subcellularLocation>
</comment>
<evidence type="ECO:0008006" key="10">
    <source>
        <dbReference type="Google" id="ProtNLM"/>
    </source>
</evidence>
<comment type="similarity">
    <text evidence="2">Belongs to the ERGIC family.</text>
</comment>
<evidence type="ECO:0000259" key="8">
    <source>
        <dbReference type="Pfam" id="PF13850"/>
    </source>
</evidence>
<feature type="domain" description="Endoplasmic reticulum vesicle transporter C-terminal" evidence="7">
    <location>
        <begin position="144"/>
        <end position="365"/>
    </location>
</feature>
<dbReference type="InterPro" id="IPR039542">
    <property type="entry name" value="Erv_N"/>
</dbReference>
<dbReference type="InterPro" id="IPR012936">
    <property type="entry name" value="Erv_C"/>
</dbReference>
<dbReference type="PANTHER" id="PTHR10984:SF25">
    <property type="entry name" value="ENDOPLASMIC RETICULUM-GOLGI INTERMEDIATE COMPARTMENT PROTEIN 3"/>
    <property type="match status" value="1"/>
</dbReference>
<feature type="transmembrane region" description="Helical" evidence="6">
    <location>
        <begin position="27"/>
        <end position="45"/>
    </location>
</feature>
<evidence type="ECO:0000256" key="3">
    <source>
        <dbReference type="ARBA" id="ARBA00022692"/>
    </source>
</evidence>
<dbReference type="PANTHER" id="PTHR10984">
    <property type="entry name" value="ENDOPLASMIC RETICULUM-GOLGI INTERMEDIATE COMPARTMENT PROTEIN"/>
    <property type="match status" value="1"/>
</dbReference>
<evidence type="ECO:0000259" key="7">
    <source>
        <dbReference type="Pfam" id="PF07970"/>
    </source>
</evidence>
<evidence type="ECO:0000256" key="6">
    <source>
        <dbReference type="SAM" id="Phobius"/>
    </source>
</evidence>
<dbReference type="GO" id="GO:0005783">
    <property type="term" value="C:endoplasmic reticulum"/>
    <property type="evidence" value="ECO:0007669"/>
    <property type="project" value="TreeGrafter"/>
</dbReference>
<name>A0A7S4KYL0_9EUKA</name>
<dbReference type="Pfam" id="PF13850">
    <property type="entry name" value="ERGIC_N"/>
    <property type="match status" value="1"/>
</dbReference>
<evidence type="ECO:0000256" key="2">
    <source>
        <dbReference type="ARBA" id="ARBA00005648"/>
    </source>
</evidence>
<protein>
    <recommendedName>
        <fullName evidence="10">Endoplasmic reticulum vesicle transporter C-terminal domain-containing protein</fullName>
    </recommendedName>
</protein>
<feature type="domain" description="Endoplasmic reticulum vesicle transporter N-terminal" evidence="8">
    <location>
        <begin position="10"/>
        <end position="97"/>
    </location>
</feature>
<gene>
    <name evidence="9" type="ORF">NAES01612_LOCUS13182</name>
</gene>
<sequence length="378" mass="42131">MSFLSESTIHKLDFYPKIAEEYRVRTLTGAILSLCTLLFILFLFHSEMKDYLKVRVTPELKVDTSFGELIRINVDIAFPALACDYLTVDVVDAAGGFQMDITDNIVKQRYSQHGNLVGGGNEKSHVDKKLLMQVPETKPGCPSCYGAEKDGDHCCHTCDDVHQAYALKGWKLESDVEVAQCKNEDLYKQNTANEGCSFKGHLLVNKVRGQFHFSPGKSLPGLDHGHRHAALSENKYNVSHTINHLSFGADFPGHVNPLDGVTKISSDPFSASYTYFTIVVPTTYSSLNGEIIQSSQYSVTEHSRPIPKPQRNEYGHQHLLPGVFFHYDLSPIKVTFTEQETTTGHFLTNLCTIIGGLFTVAGIVDLLLYKGLRATRHD</sequence>
<dbReference type="InterPro" id="IPR045888">
    <property type="entry name" value="Erv"/>
</dbReference>
<evidence type="ECO:0000256" key="5">
    <source>
        <dbReference type="ARBA" id="ARBA00023136"/>
    </source>
</evidence>
<dbReference type="GO" id="GO:0030134">
    <property type="term" value="C:COPII-coated ER to Golgi transport vesicle"/>
    <property type="evidence" value="ECO:0007669"/>
    <property type="project" value="TreeGrafter"/>
</dbReference>
<keyword evidence="3 6" id="KW-0812">Transmembrane</keyword>
<reference evidence="9" key="1">
    <citation type="submission" date="2021-01" db="EMBL/GenBank/DDBJ databases">
        <authorList>
            <person name="Corre E."/>
            <person name="Pelletier E."/>
            <person name="Niang G."/>
            <person name="Scheremetjew M."/>
            <person name="Finn R."/>
            <person name="Kale V."/>
            <person name="Holt S."/>
            <person name="Cochrane G."/>
            <person name="Meng A."/>
            <person name="Brown T."/>
            <person name="Cohen L."/>
        </authorList>
    </citation>
    <scope>NUCLEOTIDE SEQUENCE</scope>
    <source>
        <strain evidence="9">SoJaBio B1-5/56/2</strain>
    </source>
</reference>
<dbReference type="Pfam" id="PF07970">
    <property type="entry name" value="COPIIcoated_ERV"/>
    <property type="match status" value="1"/>
</dbReference>
<dbReference type="AlphaFoldDB" id="A0A7S4KYL0"/>
<keyword evidence="5 6" id="KW-0472">Membrane</keyword>
<dbReference type="GO" id="GO:0016020">
    <property type="term" value="C:membrane"/>
    <property type="evidence" value="ECO:0007669"/>
    <property type="project" value="UniProtKB-SubCell"/>
</dbReference>
<proteinExistence type="inferred from homology"/>
<accession>A0A7S4KYL0</accession>
<evidence type="ECO:0000313" key="9">
    <source>
        <dbReference type="EMBL" id="CAE2309413.1"/>
    </source>
</evidence>
<evidence type="ECO:0000256" key="1">
    <source>
        <dbReference type="ARBA" id="ARBA00004141"/>
    </source>
</evidence>
<keyword evidence="4 6" id="KW-1133">Transmembrane helix</keyword>
<feature type="transmembrane region" description="Helical" evidence="6">
    <location>
        <begin position="346"/>
        <end position="369"/>
    </location>
</feature>
<evidence type="ECO:0000256" key="4">
    <source>
        <dbReference type="ARBA" id="ARBA00022989"/>
    </source>
</evidence>